<feature type="region of interest" description="Disordered" evidence="1">
    <location>
        <begin position="284"/>
        <end position="323"/>
    </location>
</feature>
<evidence type="ECO:0000256" key="1">
    <source>
        <dbReference type="SAM" id="MobiDB-lite"/>
    </source>
</evidence>
<reference evidence="2 3" key="1">
    <citation type="submission" date="2016-09" db="EMBL/GenBank/DDBJ databases">
        <title>Extensive genetic diversity and differential bi-allelic expression allows diatom success in the polar Southern Ocean.</title>
        <authorList>
            <consortium name="DOE Joint Genome Institute"/>
            <person name="Mock T."/>
            <person name="Otillar R.P."/>
            <person name="Strauss J."/>
            <person name="Dupont C."/>
            <person name="Frickenhaus S."/>
            <person name="Maumus F."/>
            <person name="Mcmullan M."/>
            <person name="Sanges R."/>
            <person name="Schmutz J."/>
            <person name="Toseland A."/>
            <person name="Valas R."/>
            <person name="Veluchamy A."/>
            <person name="Ward B.J."/>
            <person name="Allen A."/>
            <person name="Barry K."/>
            <person name="Falciatore A."/>
            <person name="Ferrante M."/>
            <person name="Fortunato A.E."/>
            <person name="Gloeckner G."/>
            <person name="Gruber A."/>
            <person name="Hipkin R."/>
            <person name="Janech M."/>
            <person name="Kroth P."/>
            <person name="Leese F."/>
            <person name="Lindquist E."/>
            <person name="Lyon B.R."/>
            <person name="Martin J."/>
            <person name="Mayer C."/>
            <person name="Parker M."/>
            <person name="Quesneville H."/>
            <person name="Raymond J."/>
            <person name="Uhlig C."/>
            <person name="Valentin K.U."/>
            <person name="Worden A.Z."/>
            <person name="Armbrust E.V."/>
            <person name="Bowler C."/>
            <person name="Green B."/>
            <person name="Moulton V."/>
            <person name="Van Oosterhout C."/>
            <person name="Grigoriev I."/>
        </authorList>
    </citation>
    <scope>NUCLEOTIDE SEQUENCE [LARGE SCALE GENOMIC DNA]</scope>
    <source>
        <strain evidence="2 3">CCMP1102</strain>
    </source>
</reference>
<feature type="compositionally biased region" description="Basic and acidic residues" evidence="1">
    <location>
        <begin position="39"/>
        <end position="48"/>
    </location>
</feature>
<feature type="compositionally biased region" description="Basic and acidic residues" evidence="1">
    <location>
        <begin position="109"/>
        <end position="124"/>
    </location>
</feature>
<feature type="compositionally biased region" description="Polar residues" evidence="1">
    <location>
        <begin position="94"/>
        <end position="104"/>
    </location>
</feature>
<dbReference type="EMBL" id="KV784356">
    <property type="protein sequence ID" value="OEU18396.1"/>
    <property type="molecule type" value="Genomic_DNA"/>
</dbReference>
<feature type="region of interest" description="Disordered" evidence="1">
    <location>
        <begin position="359"/>
        <end position="393"/>
    </location>
</feature>
<dbReference type="Proteomes" id="UP000095751">
    <property type="component" value="Unassembled WGS sequence"/>
</dbReference>
<feature type="compositionally biased region" description="Pro residues" evidence="1">
    <location>
        <begin position="363"/>
        <end position="372"/>
    </location>
</feature>
<dbReference type="InParanoid" id="A0A1E7FJQ7"/>
<feature type="compositionally biased region" description="Polar residues" evidence="1">
    <location>
        <begin position="27"/>
        <end position="38"/>
    </location>
</feature>
<keyword evidence="3" id="KW-1185">Reference proteome</keyword>
<feature type="compositionally biased region" description="Low complexity" evidence="1">
    <location>
        <begin position="77"/>
        <end position="88"/>
    </location>
</feature>
<accession>A0A1E7FJQ7</accession>
<sequence length="568" mass="62299">MIDDPADSRYEVLPKEEEEEDSRNDEPNNSTNQSSYSSKIDDMKDIRETTATNSTVQSSESYQSESDLKEKSSTNDKTTVLSSVVVKSTGDDTLLSNTESQLSNAIAEDTTKKLQDEMKKKKNDDDDNNSTNYSIIPSISTTCSNDKTEKDLQNEDDDSKISDCNKSIDDGDYNDDNGTAILYESTPDDDDRTCASLSSNNRSFISSSNLLPSTSKLDDNAAPEEAVSVQEGINVGKHVDILASWLMTGFIGCADAGLKEPAEFLDWDGVTAKKYNTTIINNDSIQQQQPKKKDHVPDEYQIESKEEDTTETTTYGTNNDDLSEIKKDCSIDSGISTTSTHDELSVLVRGIHYSNNIAKELSPPLPPEPPPSSSSKVPSRSLEPEPEVVDCDYDRNTKSGMVKEKPLSLPRLELEVADCDMMIMMSHMGIVDIDREKVDSTVTTCSRDKANTTCIDLEVAVKKNSGPSTSTKGRIGSIRNVKVTDNEASIYPLTLCTILRGICFQRGLVVSVLNKFEVMLMLMGSEMALKPIEMENNSIFGWTEGAPLGESLGEYALGDEDDGPADGM</sequence>
<dbReference type="AlphaFoldDB" id="A0A1E7FJQ7"/>
<protein>
    <submittedName>
        <fullName evidence="2">Uncharacterized protein</fullName>
    </submittedName>
</protein>
<gene>
    <name evidence="2" type="ORF">FRACYDRAFT_236674</name>
</gene>
<feature type="compositionally biased region" description="Basic and acidic residues" evidence="1">
    <location>
        <begin position="295"/>
        <end position="304"/>
    </location>
</feature>
<feature type="compositionally biased region" description="Polar residues" evidence="1">
    <location>
        <begin position="130"/>
        <end position="145"/>
    </location>
</feature>
<name>A0A1E7FJQ7_9STRA</name>
<evidence type="ECO:0000313" key="2">
    <source>
        <dbReference type="EMBL" id="OEU18396.1"/>
    </source>
</evidence>
<feature type="compositionally biased region" description="Polar residues" evidence="1">
    <location>
        <begin position="49"/>
        <end position="65"/>
    </location>
</feature>
<dbReference type="KEGG" id="fcy:FRACYDRAFT_236674"/>
<organism evidence="2 3">
    <name type="scientific">Fragilariopsis cylindrus CCMP1102</name>
    <dbReference type="NCBI Taxonomy" id="635003"/>
    <lineage>
        <taxon>Eukaryota</taxon>
        <taxon>Sar</taxon>
        <taxon>Stramenopiles</taxon>
        <taxon>Ochrophyta</taxon>
        <taxon>Bacillariophyta</taxon>
        <taxon>Bacillariophyceae</taxon>
        <taxon>Bacillariophycidae</taxon>
        <taxon>Bacillariales</taxon>
        <taxon>Bacillariaceae</taxon>
        <taxon>Fragilariopsis</taxon>
    </lineage>
</organism>
<evidence type="ECO:0000313" key="3">
    <source>
        <dbReference type="Proteomes" id="UP000095751"/>
    </source>
</evidence>
<feature type="compositionally biased region" description="Basic and acidic residues" evidence="1">
    <location>
        <begin position="1"/>
        <end position="15"/>
    </location>
</feature>
<proteinExistence type="predicted"/>
<feature type="compositionally biased region" description="Basic and acidic residues" evidence="1">
    <location>
        <begin position="146"/>
        <end position="169"/>
    </location>
</feature>
<feature type="compositionally biased region" description="Low complexity" evidence="1">
    <location>
        <begin position="311"/>
        <end position="320"/>
    </location>
</feature>
<feature type="region of interest" description="Disordered" evidence="1">
    <location>
        <begin position="1"/>
        <end position="169"/>
    </location>
</feature>